<keyword evidence="3" id="KW-0547">Nucleotide-binding</keyword>
<keyword evidence="5" id="KW-0234">DNA repair</keyword>
<evidence type="ECO:0000259" key="6">
    <source>
        <dbReference type="PROSITE" id="PS51192"/>
    </source>
</evidence>
<dbReference type="Pfam" id="PF17191">
    <property type="entry name" value="RecG_wedge"/>
    <property type="match status" value="1"/>
</dbReference>
<protein>
    <recommendedName>
        <fullName evidence="6">Helicase ATP-binding domain-containing protein</fullName>
    </recommendedName>
</protein>
<keyword evidence="3" id="KW-0067">ATP-binding</keyword>
<evidence type="ECO:0000256" key="2">
    <source>
        <dbReference type="ARBA" id="ARBA00022801"/>
    </source>
</evidence>
<keyword evidence="3" id="KW-0347">Helicase</keyword>
<dbReference type="InterPro" id="IPR014001">
    <property type="entry name" value="Helicase_ATP-bd"/>
</dbReference>
<organism evidence="7 8">
    <name type="scientific">Pseudomonas solani</name>
    <dbReference type="NCBI Taxonomy" id="2731552"/>
    <lineage>
        <taxon>Bacteria</taxon>
        <taxon>Pseudomonadati</taxon>
        <taxon>Pseudomonadota</taxon>
        <taxon>Gammaproteobacteria</taxon>
        <taxon>Pseudomonadales</taxon>
        <taxon>Pseudomonadaceae</taxon>
        <taxon>Pseudomonas</taxon>
    </lineage>
</organism>
<feature type="domain" description="Helicase ATP-binding" evidence="6">
    <location>
        <begin position="283"/>
        <end position="447"/>
    </location>
</feature>
<name>A0ABM7L875_9PSED</name>
<dbReference type="SMART" id="SM00487">
    <property type="entry name" value="DEXDc"/>
    <property type="match status" value="1"/>
</dbReference>
<dbReference type="InterPro" id="IPR047112">
    <property type="entry name" value="RecG/Mfd"/>
</dbReference>
<evidence type="ECO:0000256" key="5">
    <source>
        <dbReference type="ARBA" id="ARBA00023204"/>
    </source>
</evidence>
<dbReference type="Pfam" id="PF00270">
    <property type="entry name" value="DEAD"/>
    <property type="match status" value="1"/>
</dbReference>
<keyword evidence="2" id="KW-0378">Hydrolase</keyword>
<dbReference type="PANTHER" id="PTHR47964:SF1">
    <property type="entry name" value="ATP-DEPENDENT DNA HELICASE HOMOLOG RECG, CHLOROPLASTIC"/>
    <property type="match status" value="1"/>
</dbReference>
<keyword evidence="8" id="KW-1185">Reference proteome</keyword>
<dbReference type="SUPFAM" id="SSF50249">
    <property type="entry name" value="Nucleic acid-binding proteins"/>
    <property type="match status" value="1"/>
</dbReference>
<dbReference type="InterPro" id="IPR033454">
    <property type="entry name" value="RecG_wedge"/>
</dbReference>
<evidence type="ECO:0000313" key="7">
    <source>
        <dbReference type="EMBL" id="BCD85753.1"/>
    </source>
</evidence>
<evidence type="ECO:0000256" key="4">
    <source>
        <dbReference type="ARBA" id="ARBA00023125"/>
    </source>
</evidence>
<dbReference type="CDD" id="cd17992">
    <property type="entry name" value="DEXHc_RecG"/>
    <property type="match status" value="1"/>
</dbReference>
<accession>A0ABM7L875</accession>
<keyword evidence="4" id="KW-0238">DNA-binding</keyword>
<dbReference type="InterPro" id="IPR011545">
    <property type="entry name" value="DEAD/DEAH_box_helicase_dom"/>
</dbReference>
<sequence>MTELAQVPVTVLKGVGDALAEKLAKVGLENLQDILFHLPLRYQDRTRVVPIGALRPGQDAVVEGTVTGADVVMGKRRSLLVRLHDGTGALSLRFYHFSNAQKEGLKRGTQLRCYGEARPGASGLEIYHPEYRALNGEEPAPVEQTLTPIYPTTEGLTQQRLRQLSQLALARLGPESLPDWLPEELARDYRLGPLDEAIRYLHRPPPDADLDELAEGQHWAQHRLAFEELLTHQLSLQRLRETQRAQQAPQLPPAKKLPQRYLANLGFTPTGAQQRVGAEIAYDLAQPEPMLRLVQGDVGAGKTVVAALAALQALEAGYQVALMAPTEILAEQHFLNFSKWLQPLGIEVAWLAGKLKGKARAAALEQIAAGTPMVVGTHALFQDEVQFKRLALVIIDEQHRFGVQQRLALRKKGIDGRLSPHQLIMTATPIPRTLAMSAYADLDTSILDELPPGVRR</sequence>
<dbReference type="InterPro" id="IPR027417">
    <property type="entry name" value="P-loop_NTPase"/>
</dbReference>
<dbReference type="Gene3D" id="3.40.50.300">
    <property type="entry name" value="P-loop containing nucleotide triphosphate hydrolases"/>
    <property type="match status" value="1"/>
</dbReference>
<keyword evidence="1" id="KW-0227">DNA damage</keyword>
<reference evidence="7" key="1">
    <citation type="submission" date="2020-05" db="EMBL/GenBank/DDBJ databases">
        <title>Complete genome sequence of Pseudomonas sp. Sm006.</title>
        <authorList>
            <person name="Takeuchi K."/>
            <person name="Someya N."/>
        </authorList>
    </citation>
    <scope>NUCLEOTIDE SEQUENCE</scope>
    <source>
        <strain evidence="7">Sm006</strain>
    </source>
</reference>
<dbReference type="Gene3D" id="2.40.50.140">
    <property type="entry name" value="Nucleic acid-binding proteins"/>
    <property type="match status" value="1"/>
</dbReference>
<evidence type="ECO:0000256" key="3">
    <source>
        <dbReference type="ARBA" id="ARBA00022806"/>
    </source>
</evidence>
<dbReference type="PANTHER" id="PTHR47964">
    <property type="entry name" value="ATP-DEPENDENT DNA HELICASE HOMOLOG RECG, CHLOROPLASTIC"/>
    <property type="match status" value="1"/>
</dbReference>
<dbReference type="InterPro" id="IPR012340">
    <property type="entry name" value="NA-bd_OB-fold"/>
</dbReference>
<dbReference type="EMBL" id="AP023081">
    <property type="protein sequence ID" value="BCD85753.1"/>
    <property type="molecule type" value="Genomic_DNA"/>
</dbReference>
<dbReference type="CDD" id="cd04488">
    <property type="entry name" value="RecG_wedge_OBF"/>
    <property type="match status" value="1"/>
</dbReference>
<dbReference type="SUPFAM" id="SSF52540">
    <property type="entry name" value="P-loop containing nucleoside triphosphate hydrolases"/>
    <property type="match status" value="1"/>
</dbReference>
<proteinExistence type="predicted"/>
<dbReference type="PROSITE" id="PS51192">
    <property type="entry name" value="HELICASE_ATP_BIND_1"/>
    <property type="match status" value="1"/>
</dbReference>
<evidence type="ECO:0000256" key="1">
    <source>
        <dbReference type="ARBA" id="ARBA00022763"/>
    </source>
</evidence>
<evidence type="ECO:0000313" key="8">
    <source>
        <dbReference type="Proteomes" id="UP001064896"/>
    </source>
</evidence>
<gene>
    <name evidence="7" type="ORF">PSm6_21600</name>
</gene>
<dbReference type="Proteomes" id="UP001064896">
    <property type="component" value="Chromosome"/>
</dbReference>